<evidence type="ECO:0000256" key="2">
    <source>
        <dbReference type="ARBA" id="ARBA00023015"/>
    </source>
</evidence>
<feature type="compositionally biased region" description="Basic and acidic residues" evidence="6">
    <location>
        <begin position="21"/>
        <end position="44"/>
    </location>
</feature>
<sequence length="441" mass="46437">MQKEEGGWSGLSSKSKVSFGVEKDKEEGGSRKQEIEEDDERRTTADPTTNDGGGESEPAPAHDGDNVQNRVESSNPTEAEQPSPATVSVSSQPSAPVPIMSLKEEPTETEQDMEERPQPIGVVPVAMQMQVPVPMPMSMPLQIRKTAVPGRRASTKDRHTKVEGRGRRIRMPAACAARIFQLTRELGHKSDGETIRWLLEHAEPAIIAATGTGTIPAIAMSVGGTLKIPTTSSASDGDTTKKKRKRSATSEYYDVSGGVSISSGLAPIGATAVAAGPQGFVPMWAVSSGGRVTPSNAVAAGTFWMIPPTTAIAGPSNQPQIWTFPAGATPLINISARPISSFISAMQPGINIATPIEVQTPSVSNNATASSVLSTGAKAAKTSTMAPSTSSTTTAATTTTTTTTTQMLRDFSLEIYDKQELQLMGRSANNRQHDHTPSSSK</sequence>
<feature type="compositionally biased region" description="Polar residues" evidence="6">
    <location>
        <begin position="66"/>
        <end position="80"/>
    </location>
</feature>
<comment type="caution">
    <text evidence="8">The sequence shown here is derived from an EMBL/GenBank/DDBJ whole genome shotgun (WGS) entry which is preliminary data.</text>
</comment>
<proteinExistence type="predicted"/>
<name>A0A822ZS29_NELNU</name>
<dbReference type="GO" id="GO:0003700">
    <property type="term" value="F:DNA-binding transcription factor activity"/>
    <property type="evidence" value="ECO:0007669"/>
    <property type="project" value="InterPro"/>
</dbReference>
<feature type="region of interest" description="Disordered" evidence="6">
    <location>
        <begin position="379"/>
        <end position="401"/>
    </location>
</feature>
<evidence type="ECO:0000256" key="4">
    <source>
        <dbReference type="ARBA" id="ARBA00023163"/>
    </source>
</evidence>
<dbReference type="GO" id="GO:0005634">
    <property type="term" value="C:nucleus"/>
    <property type="evidence" value="ECO:0007669"/>
    <property type="project" value="UniProtKB-SubCell"/>
</dbReference>
<evidence type="ECO:0000256" key="5">
    <source>
        <dbReference type="ARBA" id="ARBA00023242"/>
    </source>
</evidence>
<accession>A0A822ZS29</accession>
<evidence type="ECO:0000256" key="3">
    <source>
        <dbReference type="ARBA" id="ARBA00023125"/>
    </source>
</evidence>
<evidence type="ECO:0000259" key="7">
    <source>
        <dbReference type="PROSITE" id="PS51369"/>
    </source>
</evidence>
<keyword evidence="5" id="KW-0539">Nucleus</keyword>
<dbReference type="GO" id="GO:0003677">
    <property type="term" value="F:DNA binding"/>
    <property type="evidence" value="ECO:0007669"/>
    <property type="project" value="UniProtKB-KW"/>
</dbReference>
<dbReference type="PANTHER" id="PTHR31072">
    <property type="entry name" value="TRANSCRIPTION FACTOR TCP4-RELATED"/>
    <property type="match status" value="1"/>
</dbReference>
<dbReference type="InterPro" id="IPR005333">
    <property type="entry name" value="Transcription_factor_TCP"/>
</dbReference>
<protein>
    <recommendedName>
        <fullName evidence="7">TCP domain-containing protein</fullName>
    </recommendedName>
</protein>
<dbReference type="Pfam" id="PF03634">
    <property type="entry name" value="TCP"/>
    <property type="match status" value="1"/>
</dbReference>
<feature type="compositionally biased region" description="Low complexity" evidence="6">
    <location>
        <begin position="81"/>
        <end position="97"/>
    </location>
</feature>
<organism evidence="8 9">
    <name type="scientific">Nelumbo nucifera</name>
    <name type="common">Sacred lotus</name>
    <dbReference type="NCBI Taxonomy" id="4432"/>
    <lineage>
        <taxon>Eukaryota</taxon>
        <taxon>Viridiplantae</taxon>
        <taxon>Streptophyta</taxon>
        <taxon>Embryophyta</taxon>
        <taxon>Tracheophyta</taxon>
        <taxon>Spermatophyta</taxon>
        <taxon>Magnoliopsida</taxon>
        <taxon>Proteales</taxon>
        <taxon>Nelumbonaceae</taxon>
        <taxon>Nelumbo</taxon>
    </lineage>
</organism>
<keyword evidence="4" id="KW-0804">Transcription</keyword>
<dbReference type="EMBL" id="DUZY01000008">
    <property type="protein sequence ID" value="DAD48052.1"/>
    <property type="molecule type" value="Genomic_DNA"/>
</dbReference>
<evidence type="ECO:0000313" key="8">
    <source>
        <dbReference type="EMBL" id="DAD48052.1"/>
    </source>
</evidence>
<dbReference type="Proteomes" id="UP000607653">
    <property type="component" value="Unassembled WGS sequence"/>
</dbReference>
<evidence type="ECO:0000313" key="9">
    <source>
        <dbReference type="Proteomes" id="UP000607653"/>
    </source>
</evidence>
<reference evidence="8 9" key="1">
    <citation type="journal article" date="2020" name="Mol. Biol. Evol.">
        <title>Distinct Expression and Methylation Patterns for Genes with Different Fates following a Single Whole-Genome Duplication in Flowering Plants.</title>
        <authorList>
            <person name="Shi T."/>
            <person name="Rahmani R.S."/>
            <person name="Gugger P.F."/>
            <person name="Wang M."/>
            <person name="Li H."/>
            <person name="Zhang Y."/>
            <person name="Li Z."/>
            <person name="Wang Q."/>
            <person name="Van de Peer Y."/>
            <person name="Marchal K."/>
            <person name="Chen J."/>
        </authorList>
    </citation>
    <scope>NUCLEOTIDE SEQUENCE [LARGE SCALE GENOMIC DNA]</scope>
    <source>
        <tissue evidence="8">Leaf</tissue>
    </source>
</reference>
<dbReference type="PROSITE" id="PS51369">
    <property type="entry name" value="TCP"/>
    <property type="match status" value="1"/>
</dbReference>
<dbReference type="PANTHER" id="PTHR31072:SF1">
    <property type="entry name" value="TRANSCRIPTION FACTOR TCP9"/>
    <property type="match status" value="1"/>
</dbReference>
<feature type="compositionally biased region" description="Basic and acidic residues" evidence="6">
    <location>
        <begin position="154"/>
        <end position="165"/>
    </location>
</feature>
<keyword evidence="2" id="KW-0805">Transcription regulation</keyword>
<feature type="region of interest" description="Disordered" evidence="6">
    <location>
        <begin position="228"/>
        <end position="249"/>
    </location>
</feature>
<feature type="compositionally biased region" description="Polar residues" evidence="6">
    <location>
        <begin position="228"/>
        <end position="237"/>
    </location>
</feature>
<dbReference type="InterPro" id="IPR017887">
    <property type="entry name" value="TF_TCP_subgr"/>
</dbReference>
<feature type="region of interest" description="Disordered" evidence="6">
    <location>
        <begin position="146"/>
        <end position="165"/>
    </location>
</feature>
<keyword evidence="3" id="KW-0238">DNA-binding</keyword>
<evidence type="ECO:0000256" key="6">
    <source>
        <dbReference type="SAM" id="MobiDB-lite"/>
    </source>
</evidence>
<evidence type="ECO:0000256" key="1">
    <source>
        <dbReference type="ARBA" id="ARBA00004123"/>
    </source>
</evidence>
<gene>
    <name evidence="8" type="ORF">HUJ06_017989</name>
</gene>
<feature type="region of interest" description="Disordered" evidence="6">
    <location>
        <begin position="1"/>
        <end position="97"/>
    </location>
</feature>
<feature type="domain" description="TCP" evidence="7">
    <location>
        <begin position="155"/>
        <end position="209"/>
    </location>
</feature>
<keyword evidence="9" id="KW-1185">Reference proteome</keyword>
<dbReference type="AlphaFoldDB" id="A0A822ZS29"/>
<comment type="subcellular location">
    <subcellularLocation>
        <location evidence="1">Nucleus</location>
    </subcellularLocation>
</comment>